<gene>
    <name evidence="1" type="ORF">RchiOBHm_Chr5g0005961</name>
</gene>
<evidence type="ECO:0000313" key="1">
    <source>
        <dbReference type="EMBL" id="PRQ28712.1"/>
    </source>
</evidence>
<proteinExistence type="predicted"/>
<name>A0A2P6Q3F0_ROSCH</name>
<organism evidence="1 2">
    <name type="scientific">Rosa chinensis</name>
    <name type="common">China rose</name>
    <dbReference type="NCBI Taxonomy" id="74649"/>
    <lineage>
        <taxon>Eukaryota</taxon>
        <taxon>Viridiplantae</taxon>
        <taxon>Streptophyta</taxon>
        <taxon>Embryophyta</taxon>
        <taxon>Tracheophyta</taxon>
        <taxon>Spermatophyta</taxon>
        <taxon>Magnoliopsida</taxon>
        <taxon>eudicotyledons</taxon>
        <taxon>Gunneridae</taxon>
        <taxon>Pentapetalae</taxon>
        <taxon>rosids</taxon>
        <taxon>fabids</taxon>
        <taxon>Rosales</taxon>
        <taxon>Rosaceae</taxon>
        <taxon>Rosoideae</taxon>
        <taxon>Rosoideae incertae sedis</taxon>
        <taxon>Rosa</taxon>
    </lineage>
</organism>
<keyword evidence="2" id="KW-1185">Reference proteome</keyword>
<dbReference type="AlphaFoldDB" id="A0A2P6Q3F0"/>
<evidence type="ECO:0008006" key="3">
    <source>
        <dbReference type="Google" id="ProtNLM"/>
    </source>
</evidence>
<sequence>MRTVKTTTTTKLGTVVTTGVYPRVVGRKESTRRRRWRRRRRVLGYKVVGPLEKTDDGVFKPYEPVFAVIQIGSHQFKVSNADSIFTERLKFCEVKCIYHCVF</sequence>
<comment type="caution">
    <text evidence="1">The sequence shown here is derived from an EMBL/GenBank/DDBJ whole genome shotgun (WGS) entry which is preliminary data.</text>
</comment>
<dbReference type="Gramene" id="PRQ28712">
    <property type="protein sequence ID" value="PRQ28712"/>
    <property type="gene ID" value="RchiOBHm_Chr5g0005961"/>
</dbReference>
<protein>
    <recommendedName>
        <fullName evidence="3">Ribosomal protein L21</fullName>
    </recommendedName>
</protein>
<accession>A0A2P6Q3F0</accession>
<reference evidence="1 2" key="1">
    <citation type="journal article" date="2018" name="Nat. Genet.">
        <title>The Rosa genome provides new insights in the design of modern roses.</title>
        <authorList>
            <person name="Bendahmane M."/>
        </authorList>
    </citation>
    <scope>NUCLEOTIDE SEQUENCE [LARGE SCALE GENOMIC DNA]</scope>
    <source>
        <strain evidence="2">cv. Old Blush</strain>
    </source>
</reference>
<dbReference type="STRING" id="74649.A0A2P6Q3F0"/>
<dbReference type="Proteomes" id="UP000238479">
    <property type="component" value="Chromosome 5"/>
</dbReference>
<evidence type="ECO:0000313" key="2">
    <source>
        <dbReference type="Proteomes" id="UP000238479"/>
    </source>
</evidence>
<dbReference type="EMBL" id="PDCK01000043">
    <property type="protein sequence ID" value="PRQ28712.1"/>
    <property type="molecule type" value="Genomic_DNA"/>
</dbReference>